<evidence type="ECO:0000313" key="4">
    <source>
        <dbReference type="Proteomes" id="UP000321746"/>
    </source>
</evidence>
<gene>
    <name evidence="3" type="ORF">AOE01nite_25280</name>
</gene>
<keyword evidence="4" id="KW-1185">Reference proteome</keyword>
<feature type="chain" id="PRO_5021801557" description="Cupin type-2 domain-containing protein" evidence="1">
    <location>
        <begin position="26"/>
        <end position="150"/>
    </location>
</feature>
<dbReference type="SUPFAM" id="SSF51182">
    <property type="entry name" value="RmlC-like cupins"/>
    <property type="match status" value="1"/>
</dbReference>
<comment type="caution">
    <text evidence="3">The sequence shown here is derived from an EMBL/GenBank/DDBJ whole genome shotgun (WGS) entry which is preliminary data.</text>
</comment>
<dbReference type="InterPro" id="IPR011051">
    <property type="entry name" value="RmlC_Cupin_sf"/>
</dbReference>
<dbReference type="CDD" id="cd02236">
    <property type="entry name" value="cupin_CV2614-like"/>
    <property type="match status" value="1"/>
</dbReference>
<name>A0A511XMY4_9PROT</name>
<organism evidence="3 4">
    <name type="scientific">Acetobacter oeni</name>
    <dbReference type="NCBI Taxonomy" id="304077"/>
    <lineage>
        <taxon>Bacteria</taxon>
        <taxon>Pseudomonadati</taxon>
        <taxon>Pseudomonadota</taxon>
        <taxon>Alphaproteobacteria</taxon>
        <taxon>Acetobacterales</taxon>
        <taxon>Acetobacteraceae</taxon>
        <taxon>Acetobacter</taxon>
    </lineage>
</organism>
<keyword evidence="1" id="KW-0732">Signal</keyword>
<sequence>MKYSATVLVACGFLTVTGAARYAGAQTVQSAHREILLQSTASWNGKAYTHYAAGQPQLTTIRITLAPHTALPWHTHPMPNAGYVLKGQLTIHDKASGDSHTFHQGEAFSESVDDEHRGESGDAKTVVLLTYAGTPGMPTSVPAKGEKPEY</sequence>
<evidence type="ECO:0000313" key="3">
    <source>
        <dbReference type="EMBL" id="GEN64304.1"/>
    </source>
</evidence>
<dbReference type="Proteomes" id="UP000321746">
    <property type="component" value="Unassembled WGS sequence"/>
</dbReference>
<feature type="domain" description="Cupin type-2" evidence="2">
    <location>
        <begin position="63"/>
        <end position="129"/>
    </location>
</feature>
<dbReference type="OrthoDB" id="287220at2"/>
<dbReference type="EMBL" id="BJYG01000038">
    <property type="protein sequence ID" value="GEN64304.1"/>
    <property type="molecule type" value="Genomic_DNA"/>
</dbReference>
<evidence type="ECO:0000256" key="1">
    <source>
        <dbReference type="SAM" id="SignalP"/>
    </source>
</evidence>
<evidence type="ECO:0000259" key="2">
    <source>
        <dbReference type="Pfam" id="PF07883"/>
    </source>
</evidence>
<proteinExistence type="predicted"/>
<reference evidence="3 4" key="1">
    <citation type="submission" date="2019-07" db="EMBL/GenBank/DDBJ databases">
        <title>Whole genome shotgun sequence of Acetobacter oeni NBRC 105207.</title>
        <authorList>
            <person name="Hosoyama A."/>
            <person name="Uohara A."/>
            <person name="Ohji S."/>
            <person name="Ichikawa N."/>
        </authorList>
    </citation>
    <scope>NUCLEOTIDE SEQUENCE [LARGE SCALE GENOMIC DNA]</scope>
    <source>
        <strain evidence="3 4">NBRC 105207</strain>
    </source>
</reference>
<dbReference type="Pfam" id="PF07883">
    <property type="entry name" value="Cupin_2"/>
    <property type="match status" value="1"/>
</dbReference>
<dbReference type="InterPro" id="IPR014710">
    <property type="entry name" value="RmlC-like_jellyroll"/>
</dbReference>
<dbReference type="RefSeq" id="WP_146890526.1">
    <property type="nucleotide sequence ID" value="NZ_BJYG01000038.1"/>
</dbReference>
<accession>A0A511XMY4</accession>
<feature type="signal peptide" evidence="1">
    <location>
        <begin position="1"/>
        <end position="25"/>
    </location>
</feature>
<dbReference type="InterPro" id="IPR013096">
    <property type="entry name" value="Cupin_2"/>
</dbReference>
<protein>
    <recommendedName>
        <fullName evidence="2">Cupin type-2 domain-containing protein</fullName>
    </recommendedName>
</protein>
<dbReference type="AlphaFoldDB" id="A0A511XMY4"/>
<dbReference type="Gene3D" id="2.60.120.10">
    <property type="entry name" value="Jelly Rolls"/>
    <property type="match status" value="1"/>
</dbReference>